<organism evidence="2 3">
    <name type="scientific">Helicobacter saguini</name>
    <dbReference type="NCBI Taxonomy" id="1548018"/>
    <lineage>
        <taxon>Bacteria</taxon>
        <taxon>Pseudomonadati</taxon>
        <taxon>Campylobacterota</taxon>
        <taxon>Epsilonproteobacteria</taxon>
        <taxon>Campylobacterales</taxon>
        <taxon>Helicobacteraceae</taxon>
        <taxon>Helicobacter</taxon>
    </lineage>
</organism>
<dbReference type="OrthoDB" id="5329117at2"/>
<evidence type="ECO:0000313" key="3">
    <source>
        <dbReference type="Proteomes" id="UP000029714"/>
    </source>
</evidence>
<sequence>MVEVFKNKTFSLNNGFKGLKSFVGMVLVSGIVFSPLSAGDFEDEVREEASNIRIQYMKPADFYIRTSINNIFDDTSDFECVGSTRAAECRVDRYEAGDIILSKFRYTVDYQDSRVIDRVSGNLSYNRTDDLVVFLPTKFVCADFTQVYGNADDGNGVVNEQFNCDIKGQYYDVNFRIRSSSSSPLFKGQNAMSLLVGSTQFFNRLSAIANVNDKEAFSEEIDRLTKILNKVNTNIYGVEISIKKPNLPQKVYEYLFADMLYADDELSDMEGKRYNQLSKTLYNTGVGYIYGSAMGYVLGNDSINSRTKEGLLSALTALRDSAMLDSNVSRVTIKLTNRTKEGFNAGKVFKTSTKKLEQFKNAEIKKENAGKAINVFDGDFLNRYTIEVGIYRLKDKI</sequence>
<proteinExistence type="predicted"/>
<dbReference type="RefSeq" id="WP_052062429.1">
    <property type="nucleotide sequence ID" value="NZ_JRMP02000004.1"/>
</dbReference>
<dbReference type="AlphaFoldDB" id="A0A347VSZ9"/>
<dbReference type="EMBL" id="JRMP02000004">
    <property type="protein sequence ID" value="TLD95033.1"/>
    <property type="molecule type" value="Genomic_DNA"/>
</dbReference>
<evidence type="ECO:0000313" key="2">
    <source>
        <dbReference type="EMBL" id="TLD95033.1"/>
    </source>
</evidence>
<dbReference type="EMBL" id="QBIU01000001">
    <property type="protein sequence ID" value="MWV69380.1"/>
    <property type="molecule type" value="Genomic_DNA"/>
</dbReference>
<dbReference type="Proteomes" id="UP000029714">
    <property type="component" value="Unassembled WGS sequence"/>
</dbReference>
<accession>A0A347VSZ9</accession>
<keyword evidence="3" id="KW-1185">Reference proteome</keyword>
<evidence type="ECO:0000313" key="1">
    <source>
        <dbReference type="EMBL" id="MWV69380.1"/>
    </source>
</evidence>
<protein>
    <submittedName>
        <fullName evidence="2">Uncharacterized protein</fullName>
    </submittedName>
</protein>
<reference evidence="2" key="3">
    <citation type="submission" date="2018-04" db="EMBL/GenBank/DDBJ databases">
        <authorList>
            <person name="Sheh A."/>
            <person name="Shen Z."/>
            <person name="Mannion A.J."/>
            <person name="Fox J.G."/>
        </authorList>
    </citation>
    <scope>NUCLEOTIDE SEQUENCE</scope>
    <source>
        <strain evidence="2">MIT 97-6194</strain>
    </source>
</reference>
<reference evidence="1 4" key="4">
    <citation type="submission" date="2019-12" db="EMBL/GenBank/DDBJ databases">
        <title>Multi-Generational Helicobacter saguini Isolates.</title>
        <authorList>
            <person name="Mannion A."/>
            <person name="Shen Z."/>
            <person name="Fox J.G."/>
        </authorList>
    </citation>
    <scope>NUCLEOTIDE SEQUENCE [LARGE SCALE GENOMIC DNA]</scope>
    <source>
        <strain evidence="1">16-048</strain>
        <strain evidence="4">16-048 (F4)</strain>
    </source>
</reference>
<name>A0A347VSZ9_9HELI</name>
<comment type="caution">
    <text evidence="2">The sequence shown here is derived from an EMBL/GenBank/DDBJ whole genome shotgun (WGS) entry which is preliminary data.</text>
</comment>
<reference evidence="2 3" key="1">
    <citation type="journal article" date="2014" name="Genome Announc.">
        <title>Draft genome sequences of eight enterohepatic helicobacter species isolated from both laboratory and wild rodents.</title>
        <authorList>
            <person name="Sheh A."/>
            <person name="Shen Z."/>
            <person name="Fox J.G."/>
        </authorList>
    </citation>
    <scope>NUCLEOTIDE SEQUENCE [LARGE SCALE GENOMIC DNA]</scope>
    <source>
        <strain evidence="2 3">MIT 97-6194</strain>
    </source>
</reference>
<reference evidence="2 3" key="2">
    <citation type="journal article" date="2016" name="Infect. Immun.">
        <title>Helicobacter saguini, a Novel Helicobacter Isolated from Cotton-Top Tamarins with Ulcerative Colitis, Has Proinflammatory Properties and Induces Typhlocolitis and Dysplasia in Gnotobiotic IL-10-/- Mice.</title>
        <authorList>
            <person name="Shen Z."/>
            <person name="Mannion A."/>
            <person name="Whary M.T."/>
            <person name="Muthupalani S."/>
            <person name="Sheh A."/>
            <person name="Feng Y."/>
            <person name="Gong G."/>
            <person name="Vandamme P."/>
            <person name="Holcombe H.R."/>
            <person name="Paster B.J."/>
            <person name="Fox J.G."/>
        </authorList>
    </citation>
    <scope>NUCLEOTIDE SEQUENCE [LARGE SCALE GENOMIC DNA]</scope>
    <source>
        <strain evidence="2 3">MIT 97-6194</strain>
    </source>
</reference>
<evidence type="ECO:0000313" key="4">
    <source>
        <dbReference type="Proteomes" id="UP000477070"/>
    </source>
</evidence>
<gene>
    <name evidence="1" type="ORF">DCO61_05005</name>
    <name evidence="2" type="ORF">LS64_003745</name>
</gene>
<dbReference type="Proteomes" id="UP000477070">
    <property type="component" value="Unassembled WGS sequence"/>
</dbReference>